<organism evidence="2 3">
    <name type="scientific">Stachybotrys chartarum (strain CBS 109288 / IBT 7711)</name>
    <name type="common">Toxic black mold</name>
    <name type="synonym">Stilbospora chartarum</name>
    <dbReference type="NCBI Taxonomy" id="1280523"/>
    <lineage>
        <taxon>Eukaryota</taxon>
        <taxon>Fungi</taxon>
        <taxon>Dikarya</taxon>
        <taxon>Ascomycota</taxon>
        <taxon>Pezizomycotina</taxon>
        <taxon>Sordariomycetes</taxon>
        <taxon>Hypocreomycetidae</taxon>
        <taxon>Hypocreales</taxon>
        <taxon>Stachybotryaceae</taxon>
        <taxon>Stachybotrys</taxon>
    </lineage>
</organism>
<evidence type="ECO:0000313" key="2">
    <source>
        <dbReference type="EMBL" id="KEY73691.1"/>
    </source>
</evidence>
<feature type="transmembrane region" description="Helical" evidence="1">
    <location>
        <begin position="178"/>
        <end position="199"/>
    </location>
</feature>
<keyword evidence="1" id="KW-0472">Membrane</keyword>
<evidence type="ECO:0000256" key="1">
    <source>
        <dbReference type="SAM" id="Phobius"/>
    </source>
</evidence>
<feature type="transmembrane region" description="Helical" evidence="1">
    <location>
        <begin position="13"/>
        <end position="32"/>
    </location>
</feature>
<name>A0A084B812_STACB</name>
<dbReference type="HOGENOM" id="CLU_333223_0_0_1"/>
<keyword evidence="1" id="KW-1133">Transmembrane helix</keyword>
<feature type="transmembrane region" description="Helical" evidence="1">
    <location>
        <begin position="44"/>
        <end position="67"/>
    </location>
</feature>
<feature type="transmembrane region" description="Helical" evidence="1">
    <location>
        <begin position="146"/>
        <end position="166"/>
    </location>
</feature>
<keyword evidence="3" id="KW-1185">Reference proteome</keyword>
<sequence length="858" mass="97699">MDPSVASGHLVDASVAFAAVVLFQAVYCGLKFRGVLLVPDRSQLWTLIWLSCSLGLVGFFLSVQFFVMWRHDNGLTFVILTMWKTSSELSICCIEVALPALPITFGNKWLIYPAGFRGIVPHEGCLANTSQEAPQLLVMPEHRFQVLWALPVVMHIQFSAMAIYAAATNVDLHIVPSWVPWMEVTIGVCASTTAFAIIWTPHQTALQCLACILVVSSKGIRDWHKAHDDLNPPWYERSEGRSSGYGRELGYQAAESLKPSVSKSFGSNVELIAEPLTLSQSIPAPSDEEPSAISDVALDNGIFCVQTIEQTTEKIPDNLFETPSNNETWMRCLLTVSDFTTYQQTIEELRAAHVVGKIRNTHYEVAMTGACRQWFVDHDIPVLLTSESGLSYDLTEPTKVETDGFSVITARKAAYGFMTNALEAISSAKHGHGLERYYLYNTSDKSMLATLMWAFLLRDISVCNYSLVLKTEANSHQRFSAAGRRRFLQHCAFISLHTLEDAEISSVLEVLERCEQTWFKLFRDLCMDRQRWPLKNPKEEIHLVSLLRGLLESAEETDWPLPNEFDTCYSANDNFKKLGCLMDCDVDLHPVPFGYLNQDRVRWMRLRCKMFEGVEFDVTKMTEQIRKHVPVAFQDMERLPTSLIHTIQHNTVNIMRIEISQTYFLAPWLKEPENDMLIFLCCCLFLKTVDAAICEWTASLEGRHCYRQIIQGFWEQESMERTALRLLALFSFENLLPPRPDETLGPAHGCYLADFRRHLEGEMISNSRAMIYRMALSLRRVVYESCCPRICQFFDMMGTEPPLHVLDGVSDGYWRYKFSWKLDHIDAWTMAWDELDLLKGDTTSGVTSIADQEHSESR</sequence>
<dbReference type="AlphaFoldDB" id="A0A084B812"/>
<reference evidence="2 3" key="1">
    <citation type="journal article" date="2014" name="BMC Genomics">
        <title>Comparative genome sequencing reveals chemotype-specific gene clusters in the toxigenic black mold Stachybotrys.</title>
        <authorList>
            <person name="Semeiks J."/>
            <person name="Borek D."/>
            <person name="Otwinowski Z."/>
            <person name="Grishin N.V."/>
        </authorList>
    </citation>
    <scope>NUCLEOTIDE SEQUENCE [LARGE SCALE GENOMIC DNA]</scope>
    <source>
        <strain evidence="3">CBS 109288 / IBT 7711</strain>
    </source>
</reference>
<evidence type="ECO:0000313" key="3">
    <source>
        <dbReference type="Proteomes" id="UP000028045"/>
    </source>
</evidence>
<accession>A0A084B812</accession>
<keyword evidence="1" id="KW-0812">Transmembrane</keyword>
<proteinExistence type="predicted"/>
<dbReference type="Proteomes" id="UP000028045">
    <property type="component" value="Unassembled WGS sequence"/>
</dbReference>
<dbReference type="EMBL" id="KL647774">
    <property type="protein sequence ID" value="KEY73691.1"/>
    <property type="molecule type" value="Genomic_DNA"/>
</dbReference>
<gene>
    <name evidence="2" type="ORF">S7711_11425</name>
</gene>
<protein>
    <submittedName>
        <fullName evidence="2">Uncharacterized protein</fullName>
    </submittedName>
</protein>